<name>M7AYH7_CHEMY</name>
<dbReference type="AlphaFoldDB" id="M7AYH7"/>
<evidence type="ECO:0000313" key="1">
    <source>
        <dbReference type="EMBL" id="EMP29789.1"/>
    </source>
</evidence>
<dbReference type="EMBL" id="KB554125">
    <property type="protein sequence ID" value="EMP29789.1"/>
    <property type="molecule type" value="Genomic_DNA"/>
</dbReference>
<dbReference type="Proteomes" id="UP000031443">
    <property type="component" value="Unassembled WGS sequence"/>
</dbReference>
<accession>M7AYH7</accession>
<protein>
    <submittedName>
        <fullName evidence="1">Uncharacterized protein</fullName>
    </submittedName>
</protein>
<proteinExistence type="predicted"/>
<gene>
    <name evidence="1" type="ORF">UY3_13092</name>
</gene>
<organism evidence="1 2">
    <name type="scientific">Chelonia mydas</name>
    <name type="common">Green sea-turtle</name>
    <name type="synonym">Chelonia agassizi</name>
    <dbReference type="NCBI Taxonomy" id="8469"/>
    <lineage>
        <taxon>Eukaryota</taxon>
        <taxon>Metazoa</taxon>
        <taxon>Chordata</taxon>
        <taxon>Craniata</taxon>
        <taxon>Vertebrata</taxon>
        <taxon>Euteleostomi</taxon>
        <taxon>Archelosauria</taxon>
        <taxon>Testudinata</taxon>
        <taxon>Testudines</taxon>
        <taxon>Cryptodira</taxon>
        <taxon>Durocryptodira</taxon>
        <taxon>Americhelydia</taxon>
        <taxon>Chelonioidea</taxon>
        <taxon>Cheloniidae</taxon>
        <taxon>Chelonia</taxon>
    </lineage>
</organism>
<sequence>MGRLRCIKFLLFAFNFVFWFNQLKRERLGLIRLAWLGQLQVVLLLLARGCWVQPAGSGVNN</sequence>
<reference evidence="2" key="1">
    <citation type="journal article" date="2013" name="Nat. Genet.">
        <title>The draft genomes of soft-shell turtle and green sea turtle yield insights into the development and evolution of the turtle-specific body plan.</title>
        <authorList>
            <person name="Wang Z."/>
            <person name="Pascual-Anaya J."/>
            <person name="Zadissa A."/>
            <person name="Li W."/>
            <person name="Niimura Y."/>
            <person name="Huang Z."/>
            <person name="Li C."/>
            <person name="White S."/>
            <person name="Xiong Z."/>
            <person name="Fang D."/>
            <person name="Wang B."/>
            <person name="Ming Y."/>
            <person name="Chen Y."/>
            <person name="Zheng Y."/>
            <person name="Kuraku S."/>
            <person name="Pignatelli M."/>
            <person name="Herrero J."/>
            <person name="Beal K."/>
            <person name="Nozawa M."/>
            <person name="Li Q."/>
            <person name="Wang J."/>
            <person name="Zhang H."/>
            <person name="Yu L."/>
            <person name="Shigenobu S."/>
            <person name="Wang J."/>
            <person name="Liu J."/>
            <person name="Flicek P."/>
            <person name="Searle S."/>
            <person name="Wang J."/>
            <person name="Kuratani S."/>
            <person name="Yin Y."/>
            <person name="Aken B."/>
            <person name="Zhang G."/>
            <person name="Irie N."/>
        </authorList>
    </citation>
    <scope>NUCLEOTIDE SEQUENCE [LARGE SCALE GENOMIC DNA]</scope>
</reference>
<evidence type="ECO:0000313" key="2">
    <source>
        <dbReference type="Proteomes" id="UP000031443"/>
    </source>
</evidence>
<keyword evidence="2" id="KW-1185">Reference proteome</keyword>